<dbReference type="EMBL" id="MU826225">
    <property type="protein sequence ID" value="KAJ7381577.1"/>
    <property type="molecule type" value="Genomic_DNA"/>
</dbReference>
<keyword evidence="3" id="KW-1185">Reference proteome</keyword>
<evidence type="ECO:0000313" key="2">
    <source>
        <dbReference type="EMBL" id="KAJ7381577.1"/>
    </source>
</evidence>
<dbReference type="Proteomes" id="UP001163046">
    <property type="component" value="Unassembled WGS sequence"/>
</dbReference>
<dbReference type="OrthoDB" id="5978531at2759"/>
<gene>
    <name evidence="2" type="ORF">OS493_040363</name>
</gene>
<comment type="caution">
    <text evidence="2">The sequence shown here is derived from an EMBL/GenBank/DDBJ whole genome shotgun (WGS) entry which is preliminary data.</text>
</comment>
<sequence>MRTYNLEHRNAKVHLERTSSPYNDKTLACDSSTVSDQNCKDFDRTKFTKMIVWVTYLYWSGAYPTGPDDARCNKLQSPSSKSKVRWPKRKLILKHKPKHQKE</sequence>
<accession>A0A9W9ZH23</accession>
<feature type="compositionally biased region" description="Basic residues" evidence="1">
    <location>
        <begin position="82"/>
        <end position="102"/>
    </location>
</feature>
<evidence type="ECO:0000313" key="3">
    <source>
        <dbReference type="Proteomes" id="UP001163046"/>
    </source>
</evidence>
<dbReference type="AlphaFoldDB" id="A0A9W9ZH23"/>
<proteinExistence type="predicted"/>
<evidence type="ECO:0000256" key="1">
    <source>
        <dbReference type="SAM" id="MobiDB-lite"/>
    </source>
</evidence>
<organism evidence="2 3">
    <name type="scientific">Desmophyllum pertusum</name>
    <dbReference type="NCBI Taxonomy" id="174260"/>
    <lineage>
        <taxon>Eukaryota</taxon>
        <taxon>Metazoa</taxon>
        <taxon>Cnidaria</taxon>
        <taxon>Anthozoa</taxon>
        <taxon>Hexacorallia</taxon>
        <taxon>Scleractinia</taxon>
        <taxon>Caryophylliina</taxon>
        <taxon>Caryophylliidae</taxon>
        <taxon>Desmophyllum</taxon>
    </lineage>
</organism>
<reference evidence="2" key="1">
    <citation type="submission" date="2023-01" db="EMBL/GenBank/DDBJ databases">
        <title>Genome assembly of the deep-sea coral Lophelia pertusa.</title>
        <authorList>
            <person name="Herrera S."/>
            <person name="Cordes E."/>
        </authorList>
    </citation>
    <scope>NUCLEOTIDE SEQUENCE</scope>
    <source>
        <strain evidence="2">USNM1676648</strain>
        <tissue evidence="2">Polyp</tissue>
    </source>
</reference>
<protein>
    <submittedName>
        <fullName evidence="2">Uncharacterized protein</fullName>
    </submittedName>
</protein>
<feature type="region of interest" description="Disordered" evidence="1">
    <location>
        <begin position="72"/>
        <end position="102"/>
    </location>
</feature>
<name>A0A9W9ZH23_9CNID</name>